<evidence type="ECO:0000256" key="2">
    <source>
        <dbReference type="ARBA" id="ARBA00022898"/>
    </source>
</evidence>
<sequence>MGPSPKPRSAVSRDGRRTRWVPVAQALRRALASGSRVAGELLPSTRELASTYGVHRQTVMVALDALCAEGLLCAEPRRGYRVAPPEPGPPAPRHEERSATRYQFRVVRDPGPPPAALGQVRYPLHAATPDPALLPLRELRASYAHVLARRGTSALHAADVDGNPALVRELLAYLRRARAVQFERLLVTCGSQEGIALAAHTLLGPGDVVAVEDPGYFPAWRAFRAAGAEVVPVPVDARGLHVGALERLLRRRRVRLVYVTPNHQYPTTVTLSAPRRRALLDLTLAHGVPILEDDYDHEYHYRGEPQPPLAASPSAPHVLYVASLSKLVAPGVRVGMVCGSSELLDVLARQRQSSVRAGDGVTQAALADWIAEGGFERHVRRARRAYAERRDAALESLARAARKVPLEVTPPDGGLAVWTLWPRHPIVELARRALVRGVAVLPGPLATLEASSAGMRLAYGRVSPAQFSAAVSILVDEAKRM</sequence>
<dbReference type="SUPFAM" id="SSF46785">
    <property type="entry name" value="Winged helix' DNA-binding domain"/>
    <property type="match status" value="1"/>
</dbReference>
<dbReference type="InterPro" id="IPR015421">
    <property type="entry name" value="PyrdxlP-dep_Trfase_major"/>
</dbReference>
<dbReference type="SMART" id="SM00345">
    <property type="entry name" value="HTH_GNTR"/>
    <property type="match status" value="1"/>
</dbReference>
<comment type="caution">
    <text evidence="7">The sequence shown here is derived from an EMBL/GenBank/DDBJ whole genome shotgun (WGS) entry which is preliminary data.</text>
</comment>
<dbReference type="PRINTS" id="PR00035">
    <property type="entry name" value="HTHGNTR"/>
</dbReference>
<keyword evidence="3" id="KW-0805">Transcription regulation</keyword>
<dbReference type="RefSeq" id="WP_272095176.1">
    <property type="nucleotide sequence ID" value="NZ_JAQNDK010000001.1"/>
</dbReference>
<keyword evidence="7" id="KW-0808">Transferase</keyword>
<feature type="domain" description="HTH gntR-type" evidence="6">
    <location>
        <begin position="17"/>
        <end position="85"/>
    </location>
</feature>
<dbReference type="PANTHER" id="PTHR46577">
    <property type="entry name" value="HTH-TYPE TRANSCRIPTIONAL REGULATORY PROTEIN GABR"/>
    <property type="match status" value="1"/>
</dbReference>
<evidence type="ECO:0000313" key="8">
    <source>
        <dbReference type="Proteomes" id="UP001217485"/>
    </source>
</evidence>
<evidence type="ECO:0000256" key="3">
    <source>
        <dbReference type="ARBA" id="ARBA00023015"/>
    </source>
</evidence>
<dbReference type="SUPFAM" id="SSF53383">
    <property type="entry name" value="PLP-dependent transferases"/>
    <property type="match status" value="1"/>
</dbReference>
<dbReference type="Pfam" id="PF00155">
    <property type="entry name" value="Aminotran_1_2"/>
    <property type="match status" value="1"/>
</dbReference>
<keyword evidence="5" id="KW-0804">Transcription</keyword>
<comment type="similarity">
    <text evidence="1">In the C-terminal section; belongs to the class-I pyridoxal-phosphate-dependent aminotransferase family.</text>
</comment>
<dbReference type="InterPro" id="IPR015424">
    <property type="entry name" value="PyrdxlP-dep_Trfase"/>
</dbReference>
<evidence type="ECO:0000256" key="1">
    <source>
        <dbReference type="ARBA" id="ARBA00005384"/>
    </source>
</evidence>
<dbReference type="EMBL" id="JAQNDK010000001">
    <property type="protein sequence ID" value="MDC0678369.1"/>
    <property type="molecule type" value="Genomic_DNA"/>
</dbReference>
<evidence type="ECO:0000313" key="7">
    <source>
        <dbReference type="EMBL" id="MDC0678369.1"/>
    </source>
</evidence>
<evidence type="ECO:0000256" key="5">
    <source>
        <dbReference type="ARBA" id="ARBA00023163"/>
    </source>
</evidence>
<dbReference type="CDD" id="cd00609">
    <property type="entry name" value="AAT_like"/>
    <property type="match status" value="1"/>
</dbReference>
<keyword evidence="4" id="KW-0238">DNA-binding</keyword>
<dbReference type="CDD" id="cd07377">
    <property type="entry name" value="WHTH_GntR"/>
    <property type="match status" value="1"/>
</dbReference>
<keyword evidence="2" id="KW-0663">Pyridoxal phosphate</keyword>
<evidence type="ECO:0000256" key="4">
    <source>
        <dbReference type="ARBA" id="ARBA00023125"/>
    </source>
</evidence>
<accession>A0ABT5BW37</accession>
<dbReference type="Pfam" id="PF00392">
    <property type="entry name" value="GntR"/>
    <property type="match status" value="1"/>
</dbReference>
<dbReference type="InterPro" id="IPR004839">
    <property type="entry name" value="Aminotransferase_I/II_large"/>
</dbReference>
<dbReference type="InterPro" id="IPR000524">
    <property type="entry name" value="Tscrpt_reg_HTH_GntR"/>
</dbReference>
<reference evidence="7 8" key="1">
    <citation type="submission" date="2023-01" db="EMBL/GenBank/DDBJ databases">
        <title>Minimal conservation of predation-associated metabolite biosynthetic gene clusters underscores biosynthetic potential of Myxococcota including descriptions for ten novel species: Archangium lansinium sp. nov., Myxococcus landrumus sp. nov., Nannocystis bai.</title>
        <authorList>
            <person name="Ahearne A."/>
            <person name="Stevens C."/>
            <person name="Dowd S."/>
        </authorList>
    </citation>
    <scope>NUCLEOTIDE SEQUENCE [LARGE SCALE GENOMIC DNA]</scope>
    <source>
        <strain evidence="7 8">WIWO2</strain>
    </source>
</reference>
<protein>
    <submittedName>
        <fullName evidence="7">PLP-dependent aminotransferase family protein</fullName>
    </submittedName>
</protein>
<dbReference type="PROSITE" id="PS50949">
    <property type="entry name" value="HTH_GNTR"/>
    <property type="match status" value="1"/>
</dbReference>
<name>A0ABT5BW37_9BACT</name>
<gene>
    <name evidence="7" type="ORF">POL72_11555</name>
</gene>
<dbReference type="Proteomes" id="UP001217485">
    <property type="component" value="Unassembled WGS sequence"/>
</dbReference>
<dbReference type="InterPro" id="IPR051446">
    <property type="entry name" value="HTH_trans_reg/aminotransferase"/>
</dbReference>
<keyword evidence="7" id="KW-0032">Aminotransferase</keyword>
<dbReference type="PANTHER" id="PTHR46577:SF1">
    <property type="entry name" value="HTH-TYPE TRANSCRIPTIONAL REGULATORY PROTEIN GABR"/>
    <property type="match status" value="1"/>
</dbReference>
<dbReference type="InterPro" id="IPR036390">
    <property type="entry name" value="WH_DNA-bd_sf"/>
</dbReference>
<proteinExistence type="inferred from homology"/>
<evidence type="ECO:0000259" key="6">
    <source>
        <dbReference type="PROSITE" id="PS50949"/>
    </source>
</evidence>
<dbReference type="InterPro" id="IPR036388">
    <property type="entry name" value="WH-like_DNA-bd_sf"/>
</dbReference>
<organism evidence="7 8">
    <name type="scientific">Sorangium atrum</name>
    <dbReference type="NCBI Taxonomy" id="2995308"/>
    <lineage>
        <taxon>Bacteria</taxon>
        <taxon>Pseudomonadati</taxon>
        <taxon>Myxococcota</taxon>
        <taxon>Polyangia</taxon>
        <taxon>Polyangiales</taxon>
        <taxon>Polyangiaceae</taxon>
        <taxon>Sorangium</taxon>
    </lineage>
</organism>
<dbReference type="GO" id="GO:0008483">
    <property type="term" value="F:transaminase activity"/>
    <property type="evidence" value="ECO:0007669"/>
    <property type="project" value="UniProtKB-KW"/>
</dbReference>
<keyword evidence="8" id="KW-1185">Reference proteome</keyword>
<dbReference type="Gene3D" id="3.40.640.10">
    <property type="entry name" value="Type I PLP-dependent aspartate aminotransferase-like (Major domain)"/>
    <property type="match status" value="1"/>
</dbReference>
<dbReference type="Gene3D" id="1.10.10.10">
    <property type="entry name" value="Winged helix-like DNA-binding domain superfamily/Winged helix DNA-binding domain"/>
    <property type="match status" value="1"/>
</dbReference>